<evidence type="ECO:0000313" key="3">
    <source>
        <dbReference type="Proteomes" id="UP001596074"/>
    </source>
</evidence>
<organism evidence="2 3">
    <name type="scientific">Actinomadura rugatobispora</name>
    <dbReference type="NCBI Taxonomy" id="1994"/>
    <lineage>
        <taxon>Bacteria</taxon>
        <taxon>Bacillati</taxon>
        <taxon>Actinomycetota</taxon>
        <taxon>Actinomycetes</taxon>
        <taxon>Streptosporangiales</taxon>
        <taxon>Thermomonosporaceae</taxon>
        <taxon>Actinomadura</taxon>
    </lineage>
</organism>
<sequence>MTQWRKSTHNQEEINTECVEVSANTTNATLIRDSKDPGGARLSLTRSEFANLIGTLKAGGYKV</sequence>
<dbReference type="RefSeq" id="WP_378282553.1">
    <property type="nucleotide sequence ID" value="NZ_JBHSON010000018.1"/>
</dbReference>
<dbReference type="EMBL" id="JBHSON010000018">
    <property type="protein sequence ID" value="MFC5746932.1"/>
    <property type="molecule type" value="Genomic_DNA"/>
</dbReference>
<proteinExistence type="predicted"/>
<reference evidence="3" key="1">
    <citation type="journal article" date="2019" name="Int. J. Syst. Evol. Microbiol.">
        <title>The Global Catalogue of Microorganisms (GCM) 10K type strain sequencing project: providing services to taxonomists for standard genome sequencing and annotation.</title>
        <authorList>
            <consortium name="The Broad Institute Genomics Platform"/>
            <consortium name="The Broad Institute Genome Sequencing Center for Infectious Disease"/>
            <person name="Wu L."/>
            <person name="Ma J."/>
        </authorList>
    </citation>
    <scope>NUCLEOTIDE SEQUENCE [LARGE SCALE GENOMIC DNA]</scope>
    <source>
        <strain evidence="3">KCTC 42087</strain>
    </source>
</reference>
<gene>
    <name evidence="2" type="ORF">ACFPZN_14995</name>
</gene>
<dbReference type="InterPro" id="IPR007278">
    <property type="entry name" value="DUF397"/>
</dbReference>
<protein>
    <submittedName>
        <fullName evidence="2">DUF397 domain-containing protein</fullName>
    </submittedName>
</protein>
<comment type="caution">
    <text evidence="2">The sequence shown here is derived from an EMBL/GenBank/DDBJ whole genome shotgun (WGS) entry which is preliminary data.</text>
</comment>
<dbReference type="Proteomes" id="UP001596074">
    <property type="component" value="Unassembled WGS sequence"/>
</dbReference>
<dbReference type="Pfam" id="PF04149">
    <property type="entry name" value="DUF397"/>
    <property type="match status" value="1"/>
</dbReference>
<name>A0ABW0ZW76_9ACTN</name>
<evidence type="ECO:0000313" key="2">
    <source>
        <dbReference type="EMBL" id="MFC5746932.1"/>
    </source>
</evidence>
<evidence type="ECO:0000259" key="1">
    <source>
        <dbReference type="Pfam" id="PF04149"/>
    </source>
</evidence>
<feature type="domain" description="DUF397" evidence="1">
    <location>
        <begin position="2"/>
        <end position="57"/>
    </location>
</feature>
<keyword evidence="3" id="KW-1185">Reference proteome</keyword>
<accession>A0ABW0ZW76</accession>